<dbReference type="AlphaFoldDB" id="A0A8B6URK4"/>
<proteinExistence type="predicted"/>
<dbReference type="Proteomes" id="UP000663914">
    <property type="component" value="Chromosome"/>
</dbReference>
<accession>A0A8B6URK4</accession>
<gene>
    <name evidence="1" type="ORF">C4C32_01055</name>
</gene>
<dbReference type="EMBL" id="CP072011">
    <property type="protein sequence ID" value="QTH14531.1"/>
    <property type="molecule type" value="Genomic_DNA"/>
</dbReference>
<reference evidence="1" key="1">
    <citation type="book" date="2019" name="MICROBIAL BIOTECHNOLOGY" publisher="Unknown Publisher">
        <title>Optimization of recombineering for directed mutagenesis of bacteria Pseudomonas corrugata 3'.</title>
        <authorList>
            <person name="Buinitskaja S.V."/>
            <person name="Pilipenok N."/>
            <person name="Valentovich L.N."/>
        </authorList>
    </citation>
    <scope>NUCLEOTIDE SEQUENCE</scope>
    <source>
        <strain evidence="1">3prime</strain>
    </source>
</reference>
<name>A0A8B6URK4_9PSED</name>
<evidence type="ECO:0000313" key="1">
    <source>
        <dbReference type="EMBL" id="QTH14531.1"/>
    </source>
</evidence>
<protein>
    <submittedName>
        <fullName evidence="1">Uncharacterized protein</fullName>
    </submittedName>
</protein>
<dbReference type="RefSeq" id="WP_116643424.1">
    <property type="nucleotide sequence ID" value="NZ_CP072011.1"/>
</dbReference>
<evidence type="ECO:0000313" key="2">
    <source>
        <dbReference type="Proteomes" id="UP000663914"/>
    </source>
</evidence>
<sequence length="83" mass="9106">MDKDVLTTLEANEPLMTSALDTLRHALDALQQTLNTLKQYQDDMDSGLPAAELETLRLAAEALFQAISAYQLLVICCPSPTLQ</sequence>
<reference evidence="1" key="2">
    <citation type="submission" date="2021-03" db="EMBL/GenBank/DDBJ databases">
        <authorList>
            <person name="Valentovich L.N."/>
            <person name="Akhremchuk A.E."/>
            <person name="Miamin V.E."/>
        </authorList>
    </citation>
    <scope>NUCLEOTIDE SEQUENCE</scope>
    <source>
        <strain evidence="1">3prime</strain>
    </source>
</reference>
<organism evidence="1 2">
    <name type="scientific">Pseudomonas corrugata</name>
    <dbReference type="NCBI Taxonomy" id="47879"/>
    <lineage>
        <taxon>Bacteria</taxon>
        <taxon>Pseudomonadati</taxon>
        <taxon>Pseudomonadota</taxon>
        <taxon>Gammaproteobacteria</taxon>
        <taxon>Pseudomonadales</taxon>
        <taxon>Pseudomonadaceae</taxon>
        <taxon>Pseudomonas</taxon>
    </lineage>
</organism>